<feature type="domain" description="CASTOR ACT" evidence="2">
    <location>
        <begin position="70"/>
        <end position="126"/>
    </location>
</feature>
<evidence type="ECO:0000259" key="2">
    <source>
        <dbReference type="Pfam" id="PF13840"/>
    </source>
</evidence>
<evidence type="ECO:0000259" key="1">
    <source>
        <dbReference type="Pfam" id="PF10000"/>
    </source>
</evidence>
<accession>A0ABQ2C1C7</accession>
<feature type="domain" description="DUF2241" evidence="1">
    <location>
        <begin position="2"/>
        <end position="69"/>
    </location>
</feature>
<evidence type="ECO:0000313" key="4">
    <source>
        <dbReference type="Proteomes" id="UP000624701"/>
    </source>
</evidence>
<dbReference type="Gene3D" id="3.30.2130.10">
    <property type="entry name" value="VC0802-like"/>
    <property type="match status" value="1"/>
</dbReference>
<reference evidence="4" key="1">
    <citation type="journal article" date="2019" name="Int. J. Syst. Evol. Microbiol.">
        <title>The Global Catalogue of Microorganisms (GCM) 10K type strain sequencing project: providing services to taxonomists for standard genome sequencing and annotation.</title>
        <authorList>
            <consortium name="The Broad Institute Genomics Platform"/>
            <consortium name="The Broad Institute Genome Sequencing Center for Infectious Disease"/>
            <person name="Wu L."/>
            <person name="Ma J."/>
        </authorList>
    </citation>
    <scope>NUCLEOTIDE SEQUENCE [LARGE SCALE GENOMIC DNA]</scope>
    <source>
        <strain evidence="4">CCM 8681</strain>
    </source>
</reference>
<protein>
    <recommendedName>
        <fullName evidence="5">Aspartate kinase</fullName>
    </recommendedName>
</protein>
<evidence type="ECO:0008006" key="5">
    <source>
        <dbReference type="Google" id="ProtNLM"/>
    </source>
</evidence>
<dbReference type="SUPFAM" id="SSF55021">
    <property type="entry name" value="ACT-like"/>
    <property type="match status" value="2"/>
</dbReference>
<sequence length="133" mass="14984">MAGETNLPELIKGMTPKLNDGEYVFSTINDISKIDRYDTICEFKEEEGVTIVIEKKKADKLNLSYEYIASWITLMIHSSLEAVGLTAIFSTELAKNNISCNVIAGYYHDHIFVDKKDANKAMNVLTKLTESQQ</sequence>
<dbReference type="PANTHER" id="PTHR39199">
    <property type="entry name" value="BLR5128 PROTEIN"/>
    <property type="match status" value="1"/>
</dbReference>
<proteinExistence type="predicted"/>
<dbReference type="InterPro" id="IPR027795">
    <property type="entry name" value="CASTOR_ACT_dom"/>
</dbReference>
<organism evidence="3 4">
    <name type="scientific">Winogradskyella haliclonae</name>
    <dbReference type="NCBI Taxonomy" id="2048558"/>
    <lineage>
        <taxon>Bacteria</taxon>
        <taxon>Pseudomonadati</taxon>
        <taxon>Bacteroidota</taxon>
        <taxon>Flavobacteriia</taxon>
        <taxon>Flavobacteriales</taxon>
        <taxon>Flavobacteriaceae</taxon>
        <taxon>Winogradskyella</taxon>
    </lineage>
</organism>
<dbReference type="InterPro" id="IPR018717">
    <property type="entry name" value="DUF2241"/>
</dbReference>
<dbReference type="InterPro" id="IPR045865">
    <property type="entry name" value="ACT-like_dom_sf"/>
</dbReference>
<gene>
    <name evidence="3" type="ORF">GCM10011444_23000</name>
</gene>
<dbReference type="RefSeq" id="WP_188374900.1">
    <property type="nucleotide sequence ID" value="NZ_BMDQ01000003.1"/>
</dbReference>
<dbReference type="PANTHER" id="PTHR39199:SF1">
    <property type="entry name" value="BLR5128 PROTEIN"/>
    <property type="match status" value="1"/>
</dbReference>
<dbReference type="Pfam" id="PF13840">
    <property type="entry name" value="ACT_7"/>
    <property type="match status" value="1"/>
</dbReference>
<dbReference type="Pfam" id="PF10000">
    <property type="entry name" value="ACT_3"/>
    <property type="match status" value="1"/>
</dbReference>
<name>A0ABQ2C1C7_9FLAO</name>
<dbReference type="EMBL" id="BMDQ01000003">
    <property type="protein sequence ID" value="GGI57991.1"/>
    <property type="molecule type" value="Genomic_DNA"/>
</dbReference>
<dbReference type="Proteomes" id="UP000624701">
    <property type="component" value="Unassembled WGS sequence"/>
</dbReference>
<evidence type="ECO:0000313" key="3">
    <source>
        <dbReference type="EMBL" id="GGI57991.1"/>
    </source>
</evidence>
<keyword evidence="4" id="KW-1185">Reference proteome</keyword>
<comment type="caution">
    <text evidence="3">The sequence shown here is derived from an EMBL/GenBank/DDBJ whole genome shotgun (WGS) entry which is preliminary data.</text>
</comment>